<keyword evidence="5 6" id="KW-0472">Membrane</keyword>
<dbReference type="STRING" id="1137284.GCA_001418205_01329"/>
<evidence type="ECO:0000313" key="7">
    <source>
        <dbReference type="EMBL" id="CUB03478.1"/>
    </source>
</evidence>
<dbReference type="GO" id="GO:0016020">
    <property type="term" value="C:membrane"/>
    <property type="evidence" value="ECO:0007669"/>
    <property type="project" value="UniProtKB-SubCell"/>
</dbReference>
<gene>
    <name evidence="7" type="ORF">Ga0061065_103329</name>
</gene>
<keyword evidence="4 6" id="KW-1133">Transmembrane helix</keyword>
<feature type="transmembrane region" description="Helical" evidence="6">
    <location>
        <begin position="140"/>
        <end position="160"/>
    </location>
</feature>
<dbReference type="Pfam" id="PF01594">
    <property type="entry name" value="AI-2E_transport"/>
    <property type="match status" value="1"/>
</dbReference>
<evidence type="ECO:0000256" key="5">
    <source>
        <dbReference type="ARBA" id="ARBA00023136"/>
    </source>
</evidence>
<dbReference type="InterPro" id="IPR002549">
    <property type="entry name" value="AI-2E-like"/>
</dbReference>
<reference evidence="8" key="1">
    <citation type="submission" date="2015-08" db="EMBL/GenBank/DDBJ databases">
        <authorList>
            <person name="Varghese N."/>
        </authorList>
    </citation>
    <scope>NUCLEOTIDE SEQUENCE [LARGE SCALE GENOMIC DNA]</scope>
    <source>
        <strain evidence="8">JCM 18476</strain>
    </source>
</reference>
<dbReference type="PANTHER" id="PTHR21716">
    <property type="entry name" value="TRANSMEMBRANE PROTEIN"/>
    <property type="match status" value="1"/>
</dbReference>
<feature type="transmembrane region" description="Helical" evidence="6">
    <location>
        <begin position="296"/>
        <end position="322"/>
    </location>
</feature>
<dbReference type="EMBL" id="CYHG01000003">
    <property type="protein sequence ID" value="CUB03478.1"/>
    <property type="molecule type" value="Genomic_DNA"/>
</dbReference>
<organism evidence="7 8">
    <name type="scientific">Marinomonas fungiae</name>
    <dbReference type="NCBI Taxonomy" id="1137284"/>
    <lineage>
        <taxon>Bacteria</taxon>
        <taxon>Pseudomonadati</taxon>
        <taxon>Pseudomonadota</taxon>
        <taxon>Gammaproteobacteria</taxon>
        <taxon>Oceanospirillales</taxon>
        <taxon>Oceanospirillaceae</taxon>
        <taxon>Marinomonas</taxon>
    </lineage>
</organism>
<dbReference type="OrthoDB" id="9799225at2"/>
<feature type="transmembrane region" description="Helical" evidence="6">
    <location>
        <begin position="221"/>
        <end position="251"/>
    </location>
</feature>
<keyword evidence="8" id="KW-1185">Reference proteome</keyword>
<comment type="similarity">
    <text evidence="2">Belongs to the autoinducer-2 exporter (AI-2E) (TC 2.A.86) family.</text>
</comment>
<protein>
    <submittedName>
        <fullName evidence="7">Predicted PurR-regulated permease PerM</fullName>
    </submittedName>
</protein>
<sequence length="341" mass="37450">MSDSRGTTTWLVGIAAFILIIAGLKEASQIVVPFMLSVFIAIICSPLLNTFRQHRVPIWLSIVFIVLIILACLGSIGLLVAASLDNFSQQLPTYRERFGTEMSAIFEQLNSFGLNISYQKIRGYVDPSSLMNLFTNTLTSLGNVLTNVFLVIMIVVFILLEAAEIPKKLSYALGDASNSIEKVERFIATVNQYLMIKTLISLGTGLFIGIWVWFLGVDFPILWGVCAFLLNFIPNIGSIIAAIPAMFLAFVQLGSFDALLTGMGFLAVNLVMGNFIEPKFMGKGVGLSPLVVFLSLMLWGWVFGPVGMLLSIPLTIIVKFALEANPKMRWLAILLDSKAHP</sequence>
<dbReference type="PANTHER" id="PTHR21716:SF64">
    <property type="entry name" value="AI-2 TRANSPORT PROTEIN TQSA"/>
    <property type="match status" value="1"/>
</dbReference>
<feature type="transmembrane region" description="Helical" evidence="6">
    <location>
        <begin position="194"/>
        <end position="215"/>
    </location>
</feature>
<evidence type="ECO:0000256" key="2">
    <source>
        <dbReference type="ARBA" id="ARBA00009773"/>
    </source>
</evidence>
<keyword evidence="3 6" id="KW-0812">Transmembrane</keyword>
<dbReference type="AlphaFoldDB" id="A0A0K6IK46"/>
<feature type="transmembrane region" description="Helical" evidence="6">
    <location>
        <begin position="58"/>
        <end position="84"/>
    </location>
</feature>
<dbReference type="Proteomes" id="UP000182769">
    <property type="component" value="Unassembled WGS sequence"/>
</dbReference>
<evidence type="ECO:0000256" key="6">
    <source>
        <dbReference type="SAM" id="Phobius"/>
    </source>
</evidence>
<evidence type="ECO:0000256" key="3">
    <source>
        <dbReference type="ARBA" id="ARBA00022692"/>
    </source>
</evidence>
<name>A0A0K6IK46_9GAMM</name>
<feature type="transmembrane region" description="Helical" evidence="6">
    <location>
        <begin position="7"/>
        <end position="24"/>
    </location>
</feature>
<dbReference type="RefSeq" id="WP_141656808.1">
    <property type="nucleotide sequence ID" value="NZ_CYHG01000003.1"/>
</dbReference>
<evidence type="ECO:0000256" key="1">
    <source>
        <dbReference type="ARBA" id="ARBA00004141"/>
    </source>
</evidence>
<proteinExistence type="inferred from homology"/>
<evidence type="ECO:0000313" key="8">
    <source>
        <dbReference type="Proteomes" id="UP000182769"/>
    </source>
</evidence>
<feature type="transmembrane region" description="Helical" evidence="6">
    <location>
        <begin position="30"/>
        <end position="51"/>
    </location>
</feature>
<accession>A0A0K6IK46</accession>
<dbReference type="GO" id="GO:0055085">
    <property type="term" value="P:transmembrane transport"/>
    <property type="evidence" value="ECO:0007669"/>
    <property type="project" value="TreeGrafter"/>
</dbReference>
<comment type="subcellular location">
    <subcellularLocation>
        <location evidence="1">Membrane</location>
        <topology evidence="1">Multi-pass membrane protein</topology>
    </subcellularLocation>
</comment>
<feature type="transmembrane region" description="Helical" evidence="6">
    <location>
        <begin position="258"/>
        <end position="276"/>
    </location>
</feature>
<evidence type="ECO:0000256" key="4">
    <source>
        <dbReference type="ARBA" id="ARBA00022989"/>
    </source>
</evidence>